<dbReference type="RefSeq" id="WP_047253564.1">
    <property type="nucleotide sequence ID" value="NZ_CP011545.1"/>
</dbReference>
<dbReference type="Pfam" id="PF10009">
    <property type="entry name" value="DUF2252"/>
    <property type="match status" value="1"/>
</dbReference>
<dbReference type="KEGG" id="cted:CTEST_09770"/>
<dbReference type="EMBL" id="CP011545">
    <property type="protein sequence ID" value="AKK09379.1"/>
    <property type="molecule type" value="Genomic_DNA"/>
</dbReference>
<reference evidence="1 2" key="1">
    <citation type="journal article" date="2015" name="Genome Announc.">
        <title>Complete Genome Sequence of the Type Strain Corynebacterium testudinoris DSM 44614, Recovered from Necrotic Lesions in the Mouth of a Tortoise.</title>
        <authorList>
            <person name="Ruckert C."/>
            <person name="Kriete M."/>
            <person name="Jaenicke S."/>
            <person name="Winkler A."/>
            <person name="Tauch A."/>
        </authorList>
    </citation>
    <scope>NUCLEOTIDE SEQUENCE [LARGE SCALE GENOMIC DNA]</scope>
    <source>
        <strain evidence="1 2">DSM 44614</strain>
    </source>
</reference>
<dbReference type="PANTHER" id="PTHR39441">
    <property type="entry name" value="DUF2252 DOMAIN-CONTAINING PROTEIN"/>
    <property type="match status" value="1"/>
</dbReference>
<proteinExistence type="predicted"/>
<protein>
    <recommendedName>
        <fullName evidence="3">DUF2252 family protein</fullName>
    </recommendedName>
</protein>
<keyword evidence="2" id="KW-1185">Reference proteome</keyword>
<dbReference type="InterPro" id="IPR018721">
    <property type="entry name" value="DUF2252"/>
</dbReference>
<evidence type="ECO:0000313" key="2">
    <source>
        <dbReference type="Proteomes" id="UP000035540"/>
    </source>
</evidence>
<gene>
    <name evidence="1" type="ORF">CTEST_09770</name>
</gene>
<reference evidence="2" key="2">
    <citation type="submission" date="2015-05" db="EMBL/GenBank/DDBJ databases">
        <title>Complete genome sequence of Corynebacterium testudinoris DSM 44614, recovered from necrotic lesions in the mouth of a tortoise.</title>
        <authorList>
            <person name="Ruckert C."/>
            <person name="Albersmeier A."/>
            <person name="Winkler A."/>
            <person name="Tauch A."/>
        </authorList>
    </citation>
    <scope>NUCLEOTIDE SEQUENCE [LARGE SCALE GENOMIC DNA]</scope>
    <source>
        <strain evidence="2">DSM 44614</strain>
    </source>
</reference>
<organism evidence="1 2">
    <name type="scientific">Corynebacterium testudinoris</name>
    <dbReference type="NCBI Taxonomy" id="136857"/>
    <lineage>
        <taxon>Bacteria</taxon>
        <taxon>Bacillati</taxon>
        <taxon>Actinomycetota</taxon>
        <taxon>Actinomycetes</taxon>
        <taxon>Mycobacteriales</taxon>
        <taxon>Corynebacteriaceae</taxon>
        <taxon>Corynebacterium</taxon>
    </lineage>
</organism>
<dbReference type="Proteomes" id="UP000035540">
    <property type="component" value="Chromosome"/>
</dbReference>
<evidence type="ECO:0008006" key="3">
    <source>
        <dbReference type="Google" id="ProtNLM"/>
    </source>
</evidence>
<dbReference type="PANTHER" id="PTHR39441:SF1">
    <property type="entry name" value="DUF2252 DOMAIN-CONTAINING PROTEIN"/>
    <property type="match status" value="1"/>
</dbReference>
<evidence type="ECO:0000313" key="1">
    <source>
        <dbReference type="EMBL" id="AKK09379.1"/>
    </source>
</evidence>
<dbReference type="STRING" id="136857.CTEST_09770"/>
<sequence length="446" mass="50065">MNAHRPDLSLMPTDRRDPLEIIKEQNRTRLQDLVPVRIGRMLESPFAFYRGTAALMASDLSRVPTTGQQVLSCGDAHISNFGLYASPERRLLFDLNDFDEAGFAPWEWDLKRLVTSVYLATIYNDGTEDEALEIARETSTSYRDTLNRLAGMSALDRFYAAVDTDFITERLDYKKARKRMEKIEKKARKRNSLTALKKLTFTTENGQVRIQDQPPLMRHTEHATPEQIDSIWGGYLRSSGSEIRYLLNNFRYADHALRVVGVGSVGTRCYIFLLTGPTGEPLFLQVKEAGASVLETYGGIDQSAIMEWAPEGAIGDGYRVVSCQRILQSHSDPFLGWIRGFDGVQGEEVPIDFYWRQFRDMKGSVDLSLLSGRELLITSRVCASLLARAHSQSKGVYEIVDAYGDDKNLDKELAEFARGYSKIAIADAAALQQAADDGDVPVEYGL</sequence>
<dbReference type="AlphaFoldDB" id="A0A0G3H7N8"/>
<accession>A0A0G3H7N8</accession>
<dbReference type="PATRIC" id="fig|136857.5.peg.1939"/>
<name>A0A0G3H7N8_9CORY</name>
<dbReference type="OrthoDB" id="1491115at2"/>